<accession>A0A9J5Y0V8</accession>
<evidence type="ECO:0000256" key="1">
    <source>
        <dbReference type="ARBA" id="ARBA00001946"/>
    </source>
</evidence>
<dbReference type="InterPro" id="IPR036965">
    <property type="entry name" value="Terpene_synth_N_sf"/>
</dbReference>
<dbReference type="EMBL" id="JACXVP010000007">
    <property type="protein sequence ID" value="KAG5594275.1"/>
    <property type="molecule type" value="Genomic_DNA"/>
</dbReference>
<dbReference type="PANTHER" id="PTHR31225:SF143">
    <property type="entry name" value="TERPENE SYNTHASE 16"/>
    <property type="match status" value="1"/>
</dbReference>
<proteinExistence type="predicted"/>
<organism evidence="6 7">
    <name type="scientific">Solanum commersonii</name>
    <name type="common">Commerson's wild potato</name>
    <name type="synonym">Commerson's nightshade</name>
    <dbReference type="NCBI Taxonomy" id="4109"/>
    <lineage>
        <taxon>Eukaryota</taxon>
        <taxon>Viridiplantae</taxon>
        <taxon>Streptophyta</taxon>
        <taxon>Embryophyta</taxon>
        <taxon>Tracheophyta</taxon>
        <taxon>Spermatophyta</taxon>
        <taxon>Magnoliopsida</taxon>
        <taxon>eudicotyledons</taxon>
        <taxon>Gunneridae</taxon>
        <taxon>Pentapetalae</taxon>
        <taxon>asterids</taxon>
        <taxon>lamiids</taxon>
        <taxon>Solanales</taxon>
        <taxon>Solanaceae</taxon>
        <taxon>Solanoideae</taxon>
        <taxon>Solaneae</taxon>
        <taxon>Solanum</taxon>
    </lineage>
</organism>
<evidence type="ECO:0000259" key="4">
    <source>
        <dbReference type="Pfam" id="PF01397"/>
    </source>
</evidence>
<comment type="caution">
    <text evidence="6">The sequence shown here is derived from an EMBL/GenBank/DDBJ whole genome shotgun (WGS) entry which is preliminary data.</text>
</comment>
<evidence type="ECO:0000259" key="5">
    <source>
        <dbReference type="Pfam" id="PF03936"/>
    </source>
</evidence>
<dbReference type="Proteomes" id="UP000824120">
    <property type="component" value="Chromosome 7"/>
</dbReference>
<evidence type="ECO:0008006" key="8">
    <source>
        <dbReference type="Google" id="ProtNLM"/>
    </source>
</evidence>
<dbReference type="SUPFAM" id="SSF48576">
    <property type="entry name" value="Terpenoid synthases"/>
    <property type="match status" value="1"/>
</dbReference>
<dbReference type="GO" id="GO:0000287">
    <property type="term" value="F:magnesium ion binding"/>
    <property type="evidence" value="ECO:0007669"/>
    <property type="project" value="InterPro"/>
</dbReference>
<gene>
    <name evidence="6" type="ORF">H5410_035507</name>
</gene>
<dbReference type="Pfam" id="PF03936">
    <property type="entry name" value="Terpene_synth_C"/>
    <property type="match status" value="1"/>
</dbReference>
<dbReference type="SUPFAM" id="SSF48239">
    <property type="entry name" value="Terpenoid cyclases/Protein prenyltransferases"/>
    <property type="match status" value="1"/>
</dbReference>
<dbReference type="InterPro" id="IPR050148">
    <property type="entry name" value="Terpene_synthase-like"/>
</dbReference>
<dbReference type="GO" id="GO:0010333">
    <property type="term" value="F:terpene synthase activity"/>
    <property type="evidence" value="ECO:0007669"/>
    <property type="project" value="InterPro"/>
</dbReference>
<dbReference type="InterPro" id="IPR005630">
    <property type="entry name" value="Terpene_synthase_metal-bd"/>
</dbReference>
<dbReference type="AlphaFoldDB" id="A0A9J5Y0V8"/>
<dbReference type="SFLD" id="SFLDG01019">
    <property type="entry name" value="Terpene_Cyclase_Like_1_C_Termi"/>
    <property type="match status" value="1"/>
</dbReference>
<dbReference type="InterPro" id="IPR001906">
    <property type="entry name" value="Terpene_synth_N"/>
</dbReference>
<dbReference type="Pfam" id="PF01397">
    <property type="entry name" value="Terpene_synth"/>
    <property type="match status" value="1"/>
</dbReference>
<dbReference type="FunFam" id="1.50.10.130:FF:000001">
    <property type="entry name" value="Isoprene synthase, chloroplastic"/>
    <property type="match status" value="1"/>
</dbReference>
<evidence type="ECO:0000313" key="7">
    <source>
        <dbReference type="Proteomes" id="UP000824120"/>
    </source>
</evidence>
<comment type="cofactor">
    <cofactor evidence="1">
        <name>Mg(2+)</name>
        <dbReference type="ChEBI" id="CHEBI:18420"/>
    </cofactor>
</comment>
<dbReference type="Gene3D" id="1.10.600.10">
    <property type="entry name" value="Farnesyl Diphosphate Synthase"/>
    <property type="match status" value="1"/>
</dbReference>
<feature type="domain" description="Terpene synthase metal-binding" evidence="5">
    <location>
        <begin position="258"/>
        <end position="497"/>
    </location>
</feature>
<sequence length="555" mass="64565">MELCTQTIPMDHEVKITRRVGSHHPTVWGDHFFAYANLPGANEGEEKQHEDLKEEVRKMLVMAPSNSLEKLELVNTIQCLGVAYHFEREIEEALSYMCTHYEEYLIGDLHAIALCFRLLGQQGYYVSCADAYKKFIDDQGNFKKELVNDVHGMLSLYEAAQFRVHGEEILDEALNFTNTQLKLILPKLSNIPLAQQVANALKFPSRDGIVRVEARKYISFYQQNQNHNQVLLNFAKLDFNILQRLHKKELSDITRWWKELKIVKTLPYVRDRLAEAYFWSLGINFEPQYSIVRKILTKNIYMLTLIDDTYDIYGTLDELILFTEAIERWNIDASEQLPSYMKIIYCGLLDVYDEIEKDLADENKSLLVNYSIIEMKKVVRAYFQEAKWYYGKTVPKMEQYMKNGISTSAYAQIVATSWLSMRNVATKDAFDWIANEPPILVASSLIGRLINDLVSHEEEQKRGDAPSGVECYMNEYGVTKEEAHIKIRDIIENCWKDLNEEHFKVNGAIIPRVLLMCITNLRRVVDFLYKDEDAYTFSKNNLKDVISRMLIDPII</sequence>
<dbReference type="InterPro" id="IPR044814">
    <property type="entry name" value="Terpene_cyclase_plant_C1"/>
</dbReference>
<dbReference type="SFLD" id="SFLDS00005">
    <property type="entry name" value="Isoprenoid_Synthase_Type_I"/>
    <property type="match status" value="1"/>
</dbReference>
<dbReference type="PANTHER" id="PTHR31225">
    <property type="entry name" value="OS04G0344100 PROTEIN-RELATED"/>
    <property type="match status" value="1"/>
</dbReference>
<dbReference type="CDD" id="cd00684">
    <property type="entry name" value="Terpene_cyclase_plant_C1"/>
    <property type="match status" value="1"/>
</dbReference>
<dbReference type="OrthoDB" id="1877784at2759"/>
<evidence type="ECO:0000256" key="3">
    <source>
        <dbReference type="ARBA" id="ARBA00022723"/>
    </source>
</evidence>
<evidence type="ECO:0000256" key="2">
    <source>
        <dbReference type="ARBA" id="ARBA00004721"/>
    </source>
</evidence>
<evidence type="ECO:0000313" key="6">
    <source>
        <dbReference type="EMBL" id="KAG5594275.1"/>
    </source>
</evidence>
<comment type="pathway">
    <text evidence="2">Secondary metabolite biosynthesis; terpenoid biosynthesis.</text>
</comment>
<keyword evidence="7" id="KW-1185">Reference proteome</keyword>
<dbReference type="FunFam" id="1.10.600.10:FF:000007">
    <property type="entry name" value="Isoprene synthase, chloroplastic"/>
    <property type="match status" value="1"/>
</dbReference>
<dbReference type="InterPro" id="IPR008949">
    <property type="entry name" value="Isoprenoid_synthase_dom_sf"/>
</dbReference>
<name>A0A9J5Y0V8_SOLCO</name>
<dbReference type="InterPro" id="IPR034741">
    <property type="entry name" value="Terpene_cyclase-like_1_C"/>
</dbReference>
<dbReference type="InterPro" id="IPR008930">
    <property type="entry name" value="Terpenoid_cyclase/PrenylTrfase"/>
</dbReference>
<keyword evidence="3" id="KW-0479">Metal-binding</keyword>
<feature type="domain" description="Terpene synthase N-terminal" evidence="4">
    <location>
        <begin position="28"/>
        <end position="201"/>
    </location>
</feature>
<protein>
    <recommendedName>
        <fullName evidence="8">Sesquiterpene synthase</fullName>
    </recommendedName>
</protein>
<dbReference type="GO" id="GO:0016102">
    <property type="term" value="P:diterpenoid biosynthetic process"/>
    <property type="evidence" value="ECO:0007669"/>
    <property type="project" value="InterPro"/>
</dbReference>
<dbReference type="Gene3D" id="1.50.10.130">
    <property type="entry name" value="Terpene synthase, N-terminal domain"/>
    <property type="match status" value="1"/>
</dbReference>
<reference evidence="6 7" key="1">
    <citation type="submission" date="2020-09" db="EMBL/GenBank/DDBJ databases">
        <title>De no assembly of potato wild relative species, Solanum commersonii.</title>
        <authorList>
            <person name="Cho K."/>
        </authorList>
    </citation>
    <scope>NUCLEOTIDE SEQUENCE [LARGE SCALE GENOMIC DNA]</scope>
    <source>
        <strain evidence="6">LZ3.2</strain>
        <tissue evidence="6">Leaf</tissue>
    </source>
</reference>